<dbReference type="OrthoDB" id="3248976at2759"/>
<dbReference type="Pfam" id="PF00533">
    <property type="entry name" value="BRCT"/>
    <property type="match status" value="1"/>
</dbReference>
<feature type="region of interest" description="Disordered" evidence="1">
    <location>
        <begin position="479"/>
        <end position="529"/>
    </location>
</feature>
<feature type="compositionally biased region" description="Basic and acidic residues" evidence="1">
    <location>
        <begin position="92"/>
        <end position="107"/>
    </location>
</feature>
<evidence type="ECO:0000313" key="3">
    <source>
        <dbReference type="EMBL" id="KAF8483342.1"/>
    </source>
</evidence>
<sequence>MSDHFKRTRSQLTLPEEFGDVHFGVSPLRAARQEIRRNLHTDLPAGSSEAHASPDVGVDGDESDDELLLSPPKSRPPKRQPLSQQPGCPPEIDERQSKRLKQEHNDEQSLLAASETKQPNGPFDFSAINTDLLLSCTSHGQPGASLKQRAHTVPLVSPILRCRDLGRLMPSPEKASMVHPPHEVLRFSSLPRSLEPLTDALNVDNNAKLTEESERDKSPEGSHTPPPPPSRELDSSPSFETPTTEVKSTPTPNNRHPSVPSGLEVMTFSFTPLPAKAAMAPRISPEGPDIDVTPKPINPPSTSTLDVVNPIPLALGDPPSLSYDHPSPLSTLSSMSEHDDSPPPPESEIHTPNVALPSGIPRAIQPPSSAPLRDTTKSSGFVLSQVPRLTTSSRGRGGRGFAGASGSARLTRSASIKKQEVGSVDGDNSKPQGVPPESSISSSVPAKRPLDSLTLAPDFSKKKPSLAISHKKAFSFAMPTSSSLNKTSEKAPASSPLKPSSLSKRQTPKLPLSIKPTSSLGPVELPHTSKHTGLSNLSLALEKLKIPPPLRPATTLGFNSDTQFNDAKNSPKAKDDSTIRLGLGLPSSTRATATPLRRAVTVGPVASSESNAHASSSKPATLIAPRSADTGSTAKKINLHSGVIVGKNAFNRPTGFVYGGVGKKRPFEKVSKKSSLPVVEGSPVKACGSVQTMDSDEPPLPSTSDILFATVASRNDEYNQDVSAMSAVVEPMNLQDVIAEQGNALGLDNSSAEDGQAEPADMWKHASRRASLASQFLQQTLAVLPSTPPPRASSSKSKAAERSQSSSQRTRSGLRSGSNSDVVSSRSTPRTPPNGRTVGAKVSKSAATSSSLKVLKSCTIFVDVRTDEGDDAGGLFVDMLKGLGAKIIGRAGQSCTHIVYKNGLMSTLTKYRLMRDPKPFVVGISWVVECAEKCRRVGEENFLVDLEGLNVAGNNKRRRSMLPKHISSSMQAHAMALPSFPSSSLTRTLASDQSMDGSSVGADRSLNSSDGPAEDEDDLPPLERARQRRSLFFKP</sequence>
<feature type="region of interest" description="Disordered" evidence="1">
    <location>
        <begin position="550"/>
        <end position="586"/>
    </location>
</feature>
<dbReference type="InterPro" id="IPR036420">
    <property type="entry name" value="BRCT_dom_sf"/>
</dbReference>
<feature type="compositionally biased region" description="Polar residues" evidence="1">
    <location>
        <begin position="985"/>
        <end position="997"/>
    </location>
</feature>
<organism evidence="3 4">
    <name type="scientific">Russula ochroleuca</name>
    <dbReference type="NCBI Taxonomy" id="152965"/>
    <lineage>
        <taxon>Eukaryota</taxon>
        <taxon>Fungi</taxon>
        <taxon>Dikarya</taxon>
        <taxon>Basidiomycota</taxon>
        <taxon>Agaricomycotina</taxon>
        <taxon>Agaricomycetes</taxon>
        <taxon>Russulales</taxon>
        <taxon>Russulaceae</taxon>
        <taxon>Russula</taxon>
    </lineage>
</organism>
<feature type="region of interest" description="Disordered" evidence="1">
    <location>
        <begin position="985"/>
        <end position="1035"/>
    </location>
</feature>
<gene>
    <name evidence="3" type="ORF">DFH94DRAFT_721030</name>
</gene>
<evidence type="ECO:0000259" key="2">
    <source>
        <dbReference type="PROSITE" id="PS50172"/>
    </source>
</evidence>
<dbReference type="EMBL" id="WHVB01000004">
    <property type="protein sequence ID" value="KAF8483342.1"/>
    <property type="molecule type" value="Genomic_DNA"/>
</dbReference>
<feature type="compositionally biased region" description="Polar residues" evidence="1">
    <location>
        <begin position="235"/>
        <end position="256"/>
    </location>
</feature>
<feature type="compositionally biased region" description="Low complexity" evidence="1">
    <location>
        <begin position="792"/>
        <end position="827"/>
    </location>
</feature>
<feature type="region of interest" description="Disordered" evidence="1">
    <location>
        <begin position="746"/>
        <end position="766"/>
    </location>
</feature>
<feature type="region of interest" description="Disordered" evidence="1">
    <location>
        <begin position="279"/>
        <end position="462"/>
    </location>
</feature>
<feature type="region of interest" description="Disordered" evidence="1">
    <location>
        <begin position="209"/>
        <end position="262"/>
    </location>
</feature>
<reference evidence="3" key="2">
    <citation type="journal article" date="2020" name="Nat. Commun.">
        <title>Large-scale genome sequencing of mycorrhizal fungi provides insights into the early evolution of symbiotic traits.</title>
        <authorList>
            <person name="Miyauchi S."/>
            <person name="Kiss E."/>
            <person name="Kuo A."/>
            <person name="Drula E."/>
            <person name="Kohler A."/>
            <person name="Sanchez-Garcia M."/>
            <person name="Morin E."/>
            <person name="Andreopoulos B."/>
            <person name="Barry K.W."/>
            <person name="Bonito G."/>
            <person name="Buee M."/>
            <person name="Carver A."/>
            <person name="Chen C."/>
            <person name="Cichocki N."/>
            <person name="Clum A."/>
            <person name="Culley D."/>
            <person name="Crous P.W."/>
            <person name="Fauchery L."/>
            <person name="Girlanda M."/>
            <person name="Hayes R.D."/>
            <person name="Keri Z."/>
            <person name="LaButti K."/>
            <person name="Lipzen A."/>
            <person name="Lombard V."/>
            <person name="Magnuson J."/>
            <person name="Maillard F."/>
            <person name="Murat C."/>
            <person name="Nolan M."/>
            <person name="Ohm R.A."/>
            <person name="Pangilinan J."/>
            <person name="Pereira M.F."/>
            <person name="Perotto S."/>
            <person name="Peter M."/>
            <person name="Pfister S."/>
            <person name="Riley R."/>
            <person name="Sitrit Y."/>
            <person name="Stielow J.B."/>
            <person name="Szollosi G."/>
            <person name="Zifcakova L."/>
            <person name="Stursova M."/>
            <person name="Spatafora J.W."/>
            <person name="Tedersoo L."/>
            <person name="Vaario L.M."/>
            <person name="Yamada A."/>
            <person name="Yan M."/>
            <person name="Wang P."/>
            <person name="Xu J."/>
            <person name="Bruns T."/>
            <person name="Baldrian P."/>
            <person name="Vilgalys R."/>
            <person name="Dunand C."/>
            <person name="Henrissat B."/>
            <person name="Grigoriev I.V."/>
            <person name="Hibbett D."/>
            <person name="Nagy L.G."/>
            <person name="Martin F.M."/>
        </authorList>
    </citation>
    <scope>NUCLEOTIDE SEQUENCE</scope>
    <source>
        <strain evidence="3">Prilba</strain>
    </source>
</reference>
<feature type="domain" description="BRCT" evidence="2">
    <location>
        <begin position="850"/>
        <end position="944"/>
    </location>
</feature>
<dbReference type="SUPFAM" id="SSF52113">
    <property type="entry name" value="BRCT domain"/>
    <property type="match status" value="1"/>
</dbReference>
<protein>
    <recommendedName>
        <fullName evidence="2">BRCT domain-containing protein</fullName>
    </recommendedName>
</protein>
<dbReference type="AlphaFoldDB" id="A0A9P5N0G0"/>
<comment type="caution">
    <text evidence="3">The sequence shown here is derived from an EMBL/GenBank/DDBJ whole genome shotgun (WGS) entry which is preliminary data.</text>
</comment>
<feature type="region of interest" description="Disordered" evidence="1">
    <location>
        <begin position="783"/>
        <end position="843"/>
    </location>
</feature>
<accession>A0A9P5N0G0</accession>
<feature type="region of interest" description="Disordered" evidence="1">
    <location>
        <begin position="603"/>
        <end position="629"/>
    </location>
</feature>
<feature type="compositionally biased region" description="Low complexity" evidence="1">
    <location>
        <begin position="606"/>
        <end position="617"/>
    </location>
</feature>
<reference evidence="3" key="1">
    <citation type="submission" date="2019-10" db="EMBL/GenBank/DDBJ databases">
        <authorList>
            <consortium name="DOE Joint Genome Institute"/>
            <person name="Kuo A."/>
            <person name="Miyauchi S."/>
            <person name="Kiss E."/>
            <person name="Drula E."/>
            <person name="Kohler A."/>
            <person name="Sanchez-Garcia M."/>
            <person name="Andreopoulos B."/>
            <person name="Barry K.W."/>
            <person name="Bonito G."/>
            <person name="Buee M."/>
            <person name="Carver A."/>
            <person name="Chen C."/>
            <person name="Cichocki N."/>
            <person name="Clum A."/>
            <person name="Culley D."/>
            <person name="Crous P.W."/>
            <person name="Fauchery L."/>
            <person name="Girlanda M."/>
            <person name="Hayes R."/>
            <person name="Keri Z."/>
            <person name="LaButti K."/>
            <person name="Lipzen A."/>
            <person name="Lombard V."/>
            <person name="Magnuson J."/>
            <person name="Maillard F."/>
            <person name="Morin E."/>
            <person name="Murat C."/>
            <person name="Nolan M."/>
            <person name="Ohm R."/>
            <person name="Pangilinan J."/>
            <person name="Pereira M."/>
            <person name="Perotto S."/>
            <person name="Peter M."/>
            <person name="Riley R."/>
            <person name="Sitrit Y."/>
            <person name="Stielow B."/>
            <person name="Szollosi G."/>
            <person name="Zifcakova L."/>
            <person name="Stursova M."/>
            <person name="Spatafora J.W."/>
            <person name="Tedersoo L."/>
            <person name="Vaario L.-M."/>
            <person name="Yamada A."/>
            <person name="Yan M."/>
            <person name="Wang P."/>
            <person name="Xu J."/>
            <person name="Bruns T."/>
            <person name="Baldrian P."/>
            <person name="Vilgalys R."/>
            <person name="Henrissat B."/>
            <person name="Grigoriev I.V."/>
            <person name="Hibbett D."/>
            <person name="Nagy L.G."/>
            <person name="Martin F.M."/>
        </authorList>
    </citation>
    <scope>NUCLEOTIDE SEQUENCE</scope>
    <source>
        <strain evidence="3">Prilba</strain>
    </source>
</reference>
<dbReference type="Proteomes" id="UP000759537">
    <property type="component" value="Unassembled WGS sequence"/>
</dbReference>
<dbReference type="Gene3D" id="3.40.50.10190">
    <property type="entry name" value="BRCT domain"/>
    <property type="match status" value="1"/>
</dbReference>
<evidence type="ECO:0000313" key="4">
    <source>
        <dbReference type="Proteomes" id="UP000759537"/>
    </source>
</evidence>
<feature type="compositionally biased region" description="Low complexity" evidence="1">
    <location>
        <begin position="490"/>
        <end position="504"/>
    </location>
</feature>
<feature type="compositionally biased region" description="Polar residues" evidence="1">
    <location>
        <begin position="377"/>
        <end position="391"/>
    </location>
</feature>
<feature type="region of interest" description="Disordered" evidence="1">
    <location>
        <begin position="1"/>
        <end position="23"/>
    </location>
</feature>
<feature type="region of interest" description="Disordered" evidence="1">
    <location>
        <begin position="36"/>
        <end position="108"/>
    </location>
</feature>
<keyword evidence="4" id="KW-1185">Reference proteome</keyword>
<feature type="compositionally biased region" description="Polar residues" evidence="1">
    <location>
        <begin position="556"/>
        <end position="568"/>
    </location>
</feature>
<feature type="compositionally biased region" description="Basic residues" evidence="1">
    <location>
        <begin position="1026"/>
        <end position="1035"/>
    </location>
</feature>
<name>A0A9P5N0G0_9AGAM</name>
<feature type="compositionally biased region" description="Acidic residues" evidence="1">
    <location>
        <begin position="58"/>
        <end position="67"/>
    </location>
</feature>
<dbReference type="CDD" id="cd17716">
    <property type="entry name" value="BRCT_microcephalin_rpt1"/>
    <property type="match status" value="1"/>
</dbReference>
<dbReference type="InterPro" id="IPR001357">
    <property type="entry name" value="BRCT_dom"/>
</dbReference>
<dbReference type="PROSITE" id="PS50172">
    <property type="entry name" value="BRCT"/>
    <property type="match status" value="1"/>
</dbReference>
<feature type="compositionally biased region" description="Basic and acidic residues" evidence="1">
    <location>
        <begin position="209"/>
        <end position="220"/>
    </location>
</feature>
<proteinExistence type="predicted"/>
<evidence type="ECO:0000256" key="1">
    <source>
        <dbReference type="SAM" id="MobiDB-lite"/>
    </source>
</evidence>